<dbReference type="RefSeq" id="WP_021752954.1">
    <property type="nucleotide sequence ID" value="NZ_KI271833.1"/>
</dbReference>
<name>U2S9S8_9BACL</name>
<reference evidence="1 2" key="1">
    <citation type="submission" date="2013-08" db="EMBL/GenBank/DDBJ databases">
        <authorList>
            <person name="Weinstock G."/>
            <person name="Sodergren E."/>
            <person name="Wylie T."/>
            <person name="Fulton L."/>
            <person name="Fulton R."/>
            <person name="Fronick C."/>
            <person name="O'Laughlin M."/>
            <person name="Godfrey J."/>
            <person name="Miner T."/>
            <person name="Herter B."/>
            <person name="Appelbaum E."/>
            <person name="Cordes M."/>
            <person name="Lek S."/>
            <person name="Wollam A."/>
            <person name="Pepin K.H."/>
            <person name="Palsikar V.B."/>
            <person name="Mitreva M."/>
            <person name="Wilson R.K."/>
        </authorList>
    </citation>
    <scope>NUCLEOTIDE SEQUENCE [LARGE SCALE GENOMIC DNA]</scope>
    <source>
        <strain evidence="1 2">ATCC 700627</strain>
    </source>
</reference>
<protein>
    <recommendedName>
        <fullName evidence="3">Lipoprotein</fullName>
    </recommendedName>
</protein>
<evidence type="ECO:0000313" key="1">
    <source>
        <dbReference type="EMBL" id="ERK59527.1"/>
    </source>
</evidence>
<dbReference type="Proteomes" id="UP000016637">
    <property type="component" value="Unassembled WGS sequence"/>
</dbReference>
<keyword evidence="2" id="KW-1185">Reference proteome</keyword>
<dbReference type="HOGENOM" id="CLU_1025875_0_0_9"/>
<sequence>MNNTLKIAGIFVLGLSILTGCSDKVAQKIDSTNDKNKIIAIADGEKITENNNENTDKPLLSHENKITNTLENYQQKNIPSKASNSNNYNHDFKEAGKILKPMIYSLINLNGSNIENIIRFNVSETAGNGEIATTSMGNILDLINTYNKETYHTEDVLKKLRANPNFIELDKSKKDYTVAELTKLFKTDSTIIYFKKDNSFTLKTLAGYGGATDSIFAPTENWKIKGDRIIIPYVTVATNKKTGEMTLRLNNKQYEHGNNKTKYYVESFIIF</sequence>
<evidence type="ECO:0000313" key="2">
    <source>
        <dbReference type="Proteomes" id="UP000016637"/>
    </source>
</evidence>
<accession>U2S9S8</accession>
<dbReference type="AlphaFoldDB" id="U2S9S8"/>
<evidence type="ECO:0008006" key="3">
    <source>
        <dbReference type="Google" id="ProtNLM"/>
    </source>
</evidence>
<organism evidence="1 2">
    <name type="scientific">Gemella bergeri ATCC 700627</name>
    <dbReference type="NCBI Taxonomy" id="1321820"/>
    <lineage>
        <taxon>Bacteria</taxon>
        <taxon>Bacillati</taxon>
        <taxon>Bacillota</taxon>
        <taxon>Bacilli</taxon>
        <taxon>Bacillales</taxon>
        <taxon>Gemellaceae</taxon>
        <taxon>Gemella</taxon>
    </lineage>
</organism>
<dbReference type="PROSITE" id="PS51257">
    <property type="entry name" value="PROKAR_LIPOPROTEIN"/>
    <property type="match status" value="1"/>
</dbReference>
<comment type="caution">
    <text evidence="1">The sequence shown here is derived from an EMBL/GenBank/DDBJ whole genome shotgun (WGS) entry which is preliminary data.</text>
</comment>
<dbReference type="PATRIC" id="fig|1321820.3.peg.502"/>
<gene>
    <name evidence="1" type="ORF">HMPREF1983_00511</name>
</gene>
<dbReference type="eggNOG" id="ENOG502ZFHI">
    <property type="taxonomic scope" value="Bacteria"/>
</dbReference>
<proteinExistence type="predicted"/>
<dbReference type="EMBL" id="AWVP01000026">
    <property type="protein sequence ID" value="ERK59527.1"/>
    <property type="molecule type" value="Genomic_DNA"/>
</dbReference>